<dbReference type="InterPro" id="IPR009057">
    <property type="entry name" value="Homeodomain-like_sf"/>
</dbReference>
<dbReference type="InterPro" id="IPR018060">
    <property type="entry name" value="HTH_AraC"/>
</dbReference>
<dbReference type="PROSITE" id="PS01124">
    <property type="entry name" value="HTH_ARAC_FAMILY_2"/>
    <property type="match status" value="1"/>
</dbReference>
<proteinExistence type="predicted"/>
<dbReference type="Pfam" id="PF12833">
    <property type="entry name" value="HTH_18"/>
    <property type="match status" value="1"/>
</dbReference>
<dbReference type="Pfam" id="PF14525">
    <property type="entry name" value="AraC_binding_2"/>
    <property type="match status" value="1"/>
</dbReference>
<protein>
    <recommendedName>
        <fullName evidence="4">HTH araC/xylS-type domain-containing protein</fullName>
    </recommendedName>
</protein>
<evidence type="ECO:0000313" key="6">
    <source>
        <dbReference type="Proteomes" id="UP000217154"/>
    </source>
</evidence>
<sequence>MAAVPAAVDLALVAAARAPALRAGHRRGRRGAARRGDFHALAPDARRVVSVLHGAADPRGAAFPGRRGLRLRRRARARRPERTRTGECARAASGALQRLHFPEPVGRHRCRHGRPGARLLVRPLAGHGRGLSAGPAPCKETPSVSASFFDSPAHLSGGPLTPRMRAEMPFELVGPRLQAVCGNFTPVPMPRQQTVSGGIEVRRAGGVDVALIGQNLQRVHRDAQAIRRDDREHFFLVFQDHGGALMCQGAQQIAVQAGDIVLIDSARPSEFVYDGASSQQVSVHLPRADMLARFGPTLQGGVCVRRGDALGFAMRAILARLLDSGQSDDAHLVEAFLGVFGSVLVERARQAPALLSRNAGEGVLRRAMDHVALQFHDPAFHAGELARHLGVSPRLLQRAFEALGVSPSRHILDTRLAAARAALDAAARQGGPAPAIAVVAYDCGFNDLSFFYREFRKRYGVPPGRLALGPLTH</sequence>
<dbReference type="SUPFAM" id="SSF46689">
    <property type="entry name" value="Homeodomain-like"/>
    <property type="match status" value="1"/>
</dbReference>
<keyword evidence="1" id="KW-0805">Transcription regulation</keyword>
<organism evidence="5 6">
    <name type="scientific">Variovorax boronicumulans</name>
    <dbReference type="NCBI Taxonomy" id="436515"/>
    <lineage>
        <taxon>Bacteria</taxon>
        <taxon>Pseudomonadati</taxon>
        <taxon>Pseudomonadota</taxon>
        <taxon>Betaproteobacteria</taxon>
        <taxon>Burkholderiales</taxon>
        <taxon>Comamonadaceae</taxon>
        <taxon>Variovorax</taxon>
    </lineage>
</organism>
<dbReference type="PANTHER" id="PTHR46796:SF6">
    <property type="entry name" value="ARAC SUBFAMILY"/>
    <property type="match status" value="1"/>
</dbReference>
<name>A0A250DR30_9BURK</name>
<dbReference type="AlphaFoldDB" id="A0A250DR30"/>
<evidence type="ECO:0000313" key="5">
    <source>
        <dbReference type="EMBL" id="ATA56807.1"/>
    </source>
</evidence>
<dbReference type="GO" id="GO:0003700">
    <property type="term" value="F:DNA-binding transcription factor activity"/>
    <property type="evidence" value="ECO:0007669"/>
    <property type="project" value="InterPro"/>
</dbReference>
<keyword evidence="3" id="KW-0804">Transcription</keyword>
<dbReference type="InterPro" id="IPR050204">
    <property type="entry name" value="AraC_XylS_family_regulators"/>
</dbReference>
<dbReference type="EMBL" id="CP023284">
    <property type="protein sequence ID" value="ATA56807.1"/>
    <property type="molecule type" value="Genomic_DNA"/>
</dbReference>
<dbReference type="SMART" id="SM00342">
    <property type="entry name" value="HTH_ARAC"/>
    <property type="match status" value="1"/>
</dbReference>
<dbReference type="Proteomes" id="UP000217154">
    <property type="component" value="Chromosome"/>
</dbReference>
<feature type="domain" description="HTH araC/xylS-type" evidence="4">
    <location>
        <begin position="365"/>
        <end position="469"/>
    </location>
</feature>
<dbReference type="PANTHER" id="PTHR46796">
    <property type="entry name" value="HTH-TYPE TRANSCRIPTIONAL ACTIVATOR RHAS-RELATED"/>
    <property type="match status" value="1"/>
</dbReference>
<dbReference type="KEGG" id="vbo:CKY39_28995"/>
<evidence type="ECO:0000259" key="4">
    <source>
        <dbReference type="PROSITE" id="PS01124"/>
    </source>
</evidence>
<evidence type="ECO:0000256" key="1">
    <source>
        <dbReference type="ARBA" id="ARBA00023015"/>
    </source>
</evidence>
<keyword evidence="2" id="KW-0238">DNA-binding</keyword>
<evidence type="ECO:0000256" key="2">
    <source>
        <dbReference type="ARBA" id="ARBA00023125"/>
    </source>
</evidence>
<dbReference type="Gene3D" id="1.10.10.60">
    <property type="entry name" value="Homeodomain-like"/>
    <property type="match status" value="1"/>
</dbReference>
<dbReference type="InterPro" id="IPR035418">
    <property type="entry name" value="AraC-bd_2"/>
</dbReference>
<gene>
    <name evidence="5" type="ORF">CKY39_28995</name>
</gene>
<dbReference type="GO" id="GO:0043565">
    <property type="term" value="F:sequence-specific DNA binding"/>
    <property type="evidence" value="ECO:0007669"/>
    <property type="project" value="InterPro"/>
</dbReference>
<reference evidence="5 6" key="1">
    <citation type="submission" date="2017-09" db="EMBL/GenBank/DDBJ databases">
        <title>The diverse metabolic capabilities of V. boronicumulans make it an excellent choice for continued studies on novel biodegradation.</title>
        <authorList>
            <person name="Sun S."/>
        </authorList>
    </citation>
    <scope>NUCLEOTIDE SEQUENCE [LARGE SCALE GENOMIC DNA]</scope>
    <source>
        <strain evidence="5 6">J1</strain>
    </source>
</reference>
<evidence type="ECO:0000256" key="3">
    <source>
        <dbReference type="ARBA" id="ARBA00023163"/>
    </source>
</evidence>
<accession>A0A250DR30</accession>